<sequence>MNLLVLALTTTAVALHPPCGVSTIKPDLLSGIGIQTSESITNSGKPAEHSWPWTAAVCQNDWFGNCYFKCAATIIGERWALTSASCFNGLDLGYVMIRAGMFHEDQKESMEQRISVKSIYQHPSYSPSTKLDNILLIQTKDEFKFGTYVQPICLPEEDDDVLSSNLKGWVTG</sequence>
<protein>
    <recommendedName>
        <fullName evidence="2">Peptidase S1 domain-containing protein</fullName>
    </recommendedName>
</protein>
<dbReference type="Pfam" id="PF00089">
    <property type="entry name" value="Trypsin"/>
    <property type="match status" value="1"/>
</dbReference>
<dbReference type="PANTHER" id="PTHR24250:SF27">
    <property type="entry name" value="ELASTASE 2 LIKE"/>
    <property type="match status" value="1"/>
</dbReference>
<keyword evidence="4" id="KW-1185">Reference proteome</keyword>
<dbReference type="FunFam" id="2.40.10.10:FF:000068">
    <property type="entry name" value="transmembrane protease serine 2"/>
    <property type="match status" value="1"/>
</dbReference>
<evidence type="ECO:0000256" key="1">
    <source>
        <dbReference type="ARBA" id="ARBA00023157"/>
    </source>
</evidence>
<dbReference type="Proteomes" id="UP001432027">
    <property type="component" value="Unassembled WGS sequence"/>
</dbReference>
<organism evidence="3 4">
    <name type="scientific">Pristionchus entomophagus</name>
    <dbReference type="NCBI Taxonomy" id="358040"/>
    <lineage>
        <taxon>Eukaryota</taxon>
        <taxon>Metazoa</taxon>
        <taxon>Ecdysozoa</taxon>
        <taxon>Nematoda</taxon>
        <taxon>Chromadorea</taxon>
        <taxon>Rhabditida</taxon>
        <taxon>Rhabditina</taxon>
        <taxon>Diplogasteromorpha</taxon>
        <taxon>Diplogasteroidea</taxon>
        <taxon>Neodiplogasteridae</taxon>
        <taxon>Pristionchus</taxon>
    </lineage>
</organism>
<dbReference type="GO" id="GO:0006508">
    <property type="term" value="P:proteolysis"/>
    <property type="evidence" value="ECO:0007669"/>
    <property type="project" value="InterPro"/>
</dbReference>
<accession>A0AAV5TZU2</accession>
<feature type="domain" description="Peptidase S1" evidence="2">
    <location>
        <begin position="28"/>
        <end position="172"/>
    </location>
</feature>
<evidence type="ECO:0000313" key="4">
    <source>
        <dbReference type="Proteomes" id="UP001432027"/>
    </source>
</evidence>
<dbReference type="GO" id="GO:0004252">
    <property type="term" value="F:serine-type endopeptidase activity"/>
    <property type="evidence" value="ECO:0007669"/>
    <property type="project" value="InterPro"/>
</dbReference>
<keyword evidence="1" id="KW-1015">Disulfide bond</keyword>
<gene>
    <name evidence="3" type="ORF">PENTCL1PPCAC_21955</name>
</gene>
<dbReference type="SUPFAM" id="SSF50494">
    <property type="entry name" value="Trypsin-like serine proteases"/>
    <property type="match status" value="1"/>
</dbReference>
<dbReference type="PANTHER" id="PTHR24250">
    <property type="entry name" value="CHYMOTRYPSIN-RELATED"/>
    <property type="match status" value="1"/>
</dbReference>
<evidence type="ECO:0000313" key="3">
    <source>
        <dbReference type="EMBL" id="GMS99780.1"/>
    </source>
</evidence>
<comment type="caution">
    <text evidence="3">The sequence shown here is derived from an EMBL/GenBank/DDBJ whole genome shotgun (WGS) entry which is preliminary data.</text>
</comment>
<dbReference type="InterPro" id="IPR009003">
    <property type="entry name" value="Peptidase_S1_PA"/>
</dbReference>
<name>A0AAV5TZU2_9BILA</name>
<evidence type="ECO:0000259" key="2">
    <source>
        <dbReference type="PROSITE" id="PS50240"/>
    </source>
</evidence>
<dbReference type="Gene3D" id="2.40.10.10">
    <property type="entry name" value="Trypsin-like serine proteases"/>
    <property type="match status" value="1"/>
</dbReference>
<dbReference type="InterPro" id="IPR043504">
    <property type="entry name" value="Peptidase_S1_PA_chymotrypsin"/>
</dbReference>
<dbReference type="InterPro" id="IPR001254">
    <property type="entry name" value="Trypsin_dom"/>
</dbReference>
<dbReference type="PROSITE" id="PS50240">
    <property type="entry name" value="TRYPSIN_DOM"/>
    <property type="match status" value="1"/>
</dbReference>
<proteinExistence type="predicted"/>
<dbReference type="AlphaFoldDB" id="A0AAV5TZU2"/>
<feature type="non-terminal residue" evidence="3">
    <location>
        <position position="172"/>
    </location>
</feature>
<dbReference type="EMBL" id="BTSX01000005">
    <property type="protein sequence ID" value="GMS99780.1"/>
    <property type="molecule type" value="Genomic_DNA"/>
</dbReference>
<reference evidence="3" key="1">
    <citation type="submission" date="2023-10" db="EMBL/GenBank/DDBJ databases">
        <title>Genome assembly of Pristionchus species.</title>
        <authorList>
            <person name="Yoshida K."/>
            <person name="Sommer R.J."/>
        </authorList>
    </citation>
    <scope>NUCLEOTIDE SEQUENCE</scope>
    <source>
        <strain evidence="3">RS0144</strain>
    </source>
</reference>